<keyword evidence="1" id="KW-1133">Transmembrane helix</keyword>
<organism evidence="2 3">
    <name type="scientific">Ornithinimicrobium tianjinense</name>
    <dbReference type="NCBI Taxonomy" id="1195761"/>
    <lineage>
        <taxon>Bacteria</taxon>
        <taxon>Bacillati</taxon>
        <taxon>Actinomycetota</taxon>
        <taxon>Actinomycetes</taxon>
        <taxon>Micrococcales</taxon>
        <taxon>Ornithinimicrobiaceae</taxon>
        <taxon>Ornithinimicrobium</taxon>
    </lineage>
</organism>
<evidence type="ECO:0000256" key="1">
    <source>
        <dbReference type="SAM" id="Phobius"/>
    </source>
</evidence>
<protein>
    <submittedName>
        <fullName evidence="2">Uncharacterized protein</fullName>
    </submittedName>
</protein>
<keyword evidence="3" id="KW-1185">Reference proteome</keyword>
<keyword evidence="1" id="KW-0812">Transmembrane</keyword>
<feature type="transmembrane region" description="Helical" evidence="1">
    <location>
        <begin position="57"/>
        <end position="78"/>
    </location>
</feature>
<keyword evidence="1" id="KW-0472">Membrane</keyword>
<dbReference type="AlphaFoldDB" id="A0A917F482"/>
<dbReference type="Proteomes" id="UP000605670">
    <property type="component" value="Unassembled WGS sequence"/>
</dbReference>
<proteinExistence type="predicted"/>
<accession>A0A917F482</accession>
<evidence type="ECO:0000313" key="3">
    <source>
        <dbReference type="Proteomes" id="UP000605670"/>
    </source>
</evidence>
<reference evidence="2" key="2">
    <citation type="submission" date="2020-09" db="EMBL/GenBank/DDBJ databases">
        <authorList>
            <person name="Sun Q."/>
            <person name="Zhou Y."/>
        </authorList>
    </citation>
    <scope>NUCLEOTIDE SEQUENCE</scope>
    <source>
        <strain evidence="2">CGMCC 1.12160</strain>
    </source>
</reference>
<name>A0A917F482_9MICO</name>
<reference evidence="2" key="1">
    <citation type="journal article" date="2014" name="Int. J. Syst. Evol. Microbiol.">
        <title>Complete genome sequence of Corynebacterium casei LMG S-19264T (=DSM 44701T), isolated from a smear-ripened cheese.</title>
        <authorList>
            <consortium name="US DOE Joint Genome Institute (JGI-PGF)"/>
            <person name="Walter F."/>
            <person name="Albersmeier A."/>
            <person name="Kalinowski J."/>
            <person name="Ruckert C."/>
        </authorList>
    </citation>
    <scope>NUCLEOTIDE SEQUENCE</scope>
    <source>
        <strain evidence="2">CGMCC 1.12160</strain>
    </source>
</reference>
<feature type="transmembrane region" description="Helical" evidence="1">
    <location>
        <begin position="90"/>
        <end position="116"/>
    </location>
</feature>
<gene>
    <name evidence="2" type="ORF">GCM10011366_05890</name>
</gene>
<feature type="transmembrane region" description="Helical" evidence="1">
    <location>
        <begin position="12"/>
        <end position="37"/>
    </location>
</feature>
<dbReference type="EMBL" id="BMEM01000001">
    <property type="protein sequence ID" value="GGF41015.1"/>
    <property type="molecule type" value="Genomic_DNA"/>
</dbReference>
<evidence type="ECO:0000313" key="2">
    <source>
        <dbReference type="EMBL" id="GGF41015.1"/>
    </source>
</evidence>
<sequence>MSHTTSRTVVRASAIYDLVIAAPFALPWTAVWAFGALGLAHDGLGLTGSLPSAADPFTVLFANLTGSLVVVWATVRTVRPDHVLGAADVLARLLFSLAMVAALVAGASPVVLGFLVPEVGWLVVQALALAGPLRAAGAPSRPSATSEPAPTLAP</sequence>
<comment type="caution">
    <text evidence="2">The sequence shown here is derived from an EMBL/GenBank/DDBJ whole genome shotgun (WGS) entry which is preliminary data.</text>
</comment>
<dbReference type="RefSeq" id="WP_188428101.1">
    <property type="nucleotide sequence ID" value="NZ_BAABKH010000010.1"/>
</dbReference>